<gene>
    <name evidence="1" type="ORF">Cboi01_000553100</name>
</gene>
<evidence type="ECO:0000313" key="2">
    <source>
        <dbReference type="Proteomes" id="UP001165101"/>
    </source>
</evidence>
<dbReference type="Proteomes" id="UP001165101">
    <property type="component" value="Unassembled WGS sequence"/>
</dbReference>
<proteinExistence type="predicted"/>
<keyword evidence="2" id="KW-1185">Reference proteome</keyword>
<accession>A0ACB5U4Y5</accession>
<protein>
    <submittedName>
        <fullName evidence="1">Unnamed protein product</fullName>
    </submittedName>
</protein>
<organism evidence="1 2">
    <name type="scientific">Candida boidinii</name>
    <name type="common">Yeast</name>
    <dbReference type="NCBI Taxonomy" id="5477"/>
    <lineage>
        <taxon>Eukaryota</taxon>
        <taxon>Fungi</taxon>
        <taxon>Dikarya</taxon>
        <taxon>Ascomycota</taxon>
        <taxon>Saccharomycotina</taxon>
        <taxon>Pichiomycetes</taxon>
        <taxon>Pichiales</taxon>
        <taxon>Pichiaceae</taxon>
        <taxon>Ogataea</taxon>
        <taxon>Ogataea/Candida clade</taxon>
    </lineage>
</organism>
<sequence>MTSNQSYGSSSSNSSTTSHHATTTTTTTTSTNSSVSTSSELVEKYGVPGKILGEGAGGSVAIIERSSDKHLFAVKQFKSKKSNESEFDYNKKVKNEYYMGLNFHNQNIIETYDLINENSTFIVVMEFCPYDFFTIVMGGIMSKHEILCYFKQLISGVKYLHSIGIAHRDLKLDNCVVNSDGILKLIDFGSAVQFKYDNGNDNNNNDIIKASGIVGSDPYLAPEVFDLENYNPPAVDVWSVAIIFCCMILRKFPWKAPKLNDPSFKSFLNEPKEFNDDSLTPTIDTDSTTKTTNSPSSSSSSSSSSSNKLYRLLPRVSRPLISKMLEIKPINRYTIDEVYNDDWIKSINECHYDTNNNDELIKNDDHNHHLITEDDLEKIQQEKKRQKKLTKEESKQKISA</sequence>
<name>A0ACB5U4Y5_CANBO</name>
<reference evidence="1" key="1">
    <citation type="submission" date="2023-04" db="EMBL/GenBank/DDBJ databases">
        <title>Candida boidinii NBRC 1967.</title>
        <authorList>
            <person name="Ichikawa N."/>
            <person name="Sato H."/>
            <person name="Tonouchi N."/>
        </authorList>
    </citation>
    <scope>NUCLEOTIDE SEQUENCE</scope>
    <source>
        <strain evidence="1">NBRC 1967</strain>
    </source>
</reference>
<comment type="caution">
    <text evidence="1">The sequence shown here is derived from an EMBL/GenBank/DDBJ whole genome shotgun (WGS) entry which is preliminary data.</text>
</comment>
<evidence type="ECO:0000313" key="1">
    <source>
        <dbReference type="EMBL" id="GMF00345.1"/>
    </source>
</evidence>
<dbReference type="EMBL" id="BSXV01004368">
    <property type="protein sequence ID" value="GMF00345.1"/>
    <property type="molecule type" value="Genomic_DNA"/>
</dbReference>